<gene>
    <name evidence="3" type="ORF">G3N55_11860</name>
</gene>
<dbReference type="RefSeq" id="WP_163299853.1">
    <property type="nucleotide sequence ID" value="NZ_JAATWC010000005.1"/>
</dbReference>
<organism evidence="3 4">
    <name type="scientific">Dissulfurirhabdus thermomarina</name>
    <dbReference type="NCBI Taxonomy" id="1765737"/>
    <lineage>
        <taxon>Bacteria</taxon>
        <taxon>Deltaproteobacteria</taxon>
        <taxon>Dissulfurirhabdaceae</taxon>
        <taxon>Dissulfurirhabdus</taxon>
    </lineage>
</organism>
<dbReference type="Proteomes" id="UP000469346">
    <property type="component" value="Unassembled WGS sequence"/>
</dbReference>
<dbReference type="InterPro" id="IPR043426">
    <property type="entry name" value="MltB-like"/>
</dbReference>
<dbReference type="GO" id="GO:0008933">
    <property type="term" value="F:peptidoglycan lytic transglycosylase activity"/>
    <property type="evidence" value="ECO:0007669"/>
    <property type="project" value="TreeGrafter"/>
</dbReference>
<dbReference type="InterPro" id="IPR031304">
    <property type="entry name" value="SLT_2"/>
</dbReference>
<dbReference type="Gene3D" id="1.10.8.350">
    <property type="entry name" value="Bacterial muramidase"/>
    <property type="match status" value="1"/>
</dbReference>
<feature type="chain" id="PRO_5026969719" evidence="1">
    <location>
        <begin position="26"/>
        <end position="292"/>
    </location>
</feature>
<dbReference type="PANTHER" id="PTHR30163:SF8">
    <property type="entry name" value="LYTIC MUREIN TRANSGLYCOSYLASE"/>
    <property type="match status" value="1"/>
</dbReference>
<feature type="signal peptide" evidence="1">
    <location>
        <begin position="1"/>
        <end position="25"/>
    </location>
</feature>
<dbReference type="PANTHER" id="PTHR30163">
    <property type="entry name" value="MEMBRANE-BOUND LYTIC MUREIN TRANSGLYCOSYLASE B"/>
    <property type="match status" value="1"/>
</dbReference>
<name>A0A6N9TT06_DISTH</name>
<dbReference type="SUPFAM" id="SSF53955">
    <property type="entry name" value="Lysozyme-like"/>
    <property type="match status" value="1"/>
</dbReference>
<dbReference type="AlphaFoldDB" id="A0A6N9TT06"/>
<comment type="caution">
    <text evidence="3">The sequence shown here is derived from an EMBL/GenBank/DDBJ whole genome shotgun (WGS) entry which is preliminary data.</text>
</comment>
<feature type="domain" description="Transglycosylase SLT" evidence="2">
    <location>
        <begin position="32"/>
        <end position="255"/>
    </location>
</feature>
<reference evidence="3 4" key="1">
    <citation type="submission" date="2020-02" db="EMBL/GenBank/DDBJ databases">
        <title>Comparative genomics of sulfur disproportionating microorganisms.</title>
        <authorList>
            <person name="Ward L.M."/>
            <person name="Bertran E."/>
            <person name="Johnston D.T."/>
        </authorList>
    </citation>
    <scope>NUCLEOTIDE SEQUENCE [LARGE SCALE GENOMIC DNA]</scope>
    <source>
        <strain evidence="3 4">DSM 100025</strain>
    </source>
</reference>
<protein>
    <submittedName>
        <fullName evidence="3">Lytic murein transglycosylase</fullName>
    </submittedName>
</protein>
<accession>A0A6N9TT06</accession>
<proteinExistence type="predicted"/>
<evidence type="ECO:0000259" key="2">
    <source>
        <dbReference type="Pfam" id="PF13406"/>
    </source>
</evidence>
<dbReference type="EMBL" id="JAAGRR010000199">
    <property type="protein sequence ID" value="NDY43530.1"/>
    <property type="molecule type" value="Genomic_DNA"/>
</dbReference>
<keyword evidence="4" id="KW-1185">Reference proteome</keyword>
<dbReference type="Pfam" id="PF13406">
    <property type="entry name" value="SLT_2"/>
    <property type="match status" value="1"/>
</dbReference>
<dbReference type="CDD" id="cd13399">
    <property type="entry name" value="Slt35-like"/>
    <property type="match status" value="1"/>
</dbReference>
<dbReference type="InterPro" id="IPR023346">
    <property type="entry name" value="Lysozyme-like_dom_sf"/>
</dbReference>
<dbReference type="GO" id="GO:0009253">
    <property type="term" value="P:peptidoglycan catabolic process"/>
    <property type="evidence" value="ECO:0007669"/>
    <property type="project" value="TreeGrafter"/>
</dbReference>
<evidence type="ECO:0000256" key="1">
    <source>
        <dbReference type="SAM" id="SignalP"/>
    </source>
</evidence>
<sequence length="292" mass="33021">MGAGLRPVLALLVAALVLLAVPAAAAPGKAVFAPLRQRLIRDGYPPAFVHSLFERPEVRFDPRVMPRKLTHDESRIDYARFLRPERLARAHAFLDRNRDLLVSIEARFLVPKEIKVAILLVETDLGRYLGAGRAFNILASMAAAGDLERVRPWIPGRLLRPETVEKTRRLLRKKARWAYEELKALIEYAARNGQDLLSIRGSIFGAIGLCQFMPTNALRFGVDEDGDGRVDLFEKPDALASMANYLRCHGWEPEMDREKQEAVILSYNPSRPYARTVLAVAERLQDMETRVR</sequence>
<evidence type="ECO:0000313" key="3">
    <source>
        <dbReference type="EMBL" id="NDY43530.1"/>
    </source>
</evidence>
<keyword evidence="1" id="KW-0732">Signal</keyword>
<evidence type="ECO:0000313" key="4">
    <source>
        <dbReference type="Proteomes" id="UP000469346"/>
    </source>
</evidence>